<reference evidence="2 3" key="1">
    <citation type="submission" date="2024-09" db="EMBL/GenBank/DDBJ databases">
        <title>Chromosome-scale assembly of Riccia fluitans.</title>
        <authorList>
            <person name="Paukszto L."/>
            <person name="Sawicki J."/>
            <person name="Karawczyk K."/>
            <person name="Piernik-Szablinska J."/>
            <person name="Szczecinska M."/>
            <person name="Mazdziarz M."/>
        </authorList>
    </citation>
    <scope>NUCLEOTIDE SEQUENCE [LARGE SCALE GENOMIC DNA]</scope>
    <source>
        <strain evidence="2">Rf_01</strain>
        <tissue evidence="2">Aerial parts of the thallus</tissue>
    </source>
</reference>
<protein>
    <submittedName>
        <fullName evidence="2">Uncharacterized protein</fullName>
    </submittedName>
</protein>
<keyword evidence="1" id="KW-0732">Signal</keyword>
<feature type="signal peptide" evidence="1">
    <location>
        <begin position="1"/>
        <end position="25"/>
    </location>
</feature>
<evidence type="ECO:0000313" key="2">
    <source>
        <dbReference type="EMBL" id="KAL2613090.1"/>
    </source>
</evidence>
<proteinExistence type="predicted"/>
<keyword evidence="3" id="KW-1185">Reference proteome</keyword>
<dbReference type="Proteomes" id="UP001605036">
    <property type="component" value="Unassembled WGS sequence"/>
</dbReference>
<evidence type="ECO:0000256" key="1">
    <source>
        <dbReference type="SAM" id="SignalP"/>
    </source>
</evidence>
<evidence type="ECO:0000313" key="3">
    <source>
        <dbReference type="Proteomes" id="UP001605036"/>
    </source>
</evidence>
<accession>A0ABD1XWB2</accession>
<dbReference type="EMBL" id="JBHFFA010000007">
    <property type="protein sequence ID" value="KAL2613090.1"/>
    <property type="molecule type" value="Genomic_DNA"/>
</dbReference>
<comment type="caution">
    <text evidence="2">The sequence shown here is derived from an EMBL/GenBank/DDBJ whole genome shotgun (WGS) entry which is preliminary data.</text>
</comment>
<sequence>MAKNANLVALAACCIFLVLVSHAEAQQCPSVQISKFATCQGNVRSGSCPANSPCYNALKAYKNLDTRYSRTIISAAEDILDVTGVTDGTCNIVTILSAEDRANKLESIISTEAASEFLCRCCE</sequence>
<dbReference type="AlphaFoldDB" id="A0ABD1XWB2"/>
<organism evidence="2 3">
    <name type="scientific">Riccia fluitans</name>
    <dbReference type="NCBI Taxonomy" id="41844"/>
    <lineage>
        <taxon>Eukaryota</taxon>
        <taxon>Viridiplantae</taxon>
        <taxon>Streptophyta</taxon>
        <taxon>Embryophyta</taxon>
        <taxon>Marchantiophyta</taxon>
        <taxon>Marchantiopsida</taxon>
        <taxon>Marchantiidae</taxon>
        <taxon>Marchantiales</taxon>
        <taxon>Ricciaceae</taxon>
        <taxon>Riccia</taxon>
    </lineage>
</organism>
<feature type="chain" id="PRO_5044816155" evidence="1">
    <location>
        <begin position="26"/>
        <end position="123"/>
    </location>
</feature>
<gene>
    <name evidence="2" type="ORF">R1flu_024782</name>
</gene>
<name>A0ABD1XWB2_9MARC</name>